<evidence type="ECO:0000313" key="1">
    <source>
        <dbReference type="EMBL" id="CAB3693575.1"/>
    </source>
</evidence>
<organism evidence="1 2">
    <name type="scientific">Paraburkholderia sediminicola</name>
    <dbReference type="NCBI Taxonomy" id="458836"/>
    <lineage>
        <taxon>Bacteria</taxon>
        <taxon>Pseudomonadati</taxon>
        <taxon>Pseudomonadota</taxon>
        <taxon>Betaproteobacteria</taxon>
        <taxon>Burkholderiales</taxon>
        <taxon>Burkholderiaceae</taxon>
        <taxon>Paraburkholderia</taxon>
    </lineage>
</organism>
<protein>
    <submittedName>
        <fullName evidence="1">Uncharacterized protein</fullName>
    </submittedName>
</protein>
<dbReference type="EMBL" id="CADIKC010000004">
    <property type="protein sequence ID" value="CAB3693575.1"/>
    <property type="molecule type" value="Genomic_DNA"/>
</dbReference>
<gene>
    <name evidence="1" type="ORF">LMG24238_03243</name>
</gene>
<name>A0A6J5B6Q3_9BURK</name>
<evidence type="ECO:0000313" key="2">
    <source>
        <dbReference type="Proteomes" id="UP000494255"/>
    </source>
</evidence>
<proteinExistence type="predicted"/>
<keyword evidence="2" id="KW-1185">Reference proteome</keyword>
<dbReference type="GeneID" id="97041868"/>
<accession>A0A6J5B6Q3</accession>
<reference evidence="1 2" key="1">
    <citation type="submission" date="2020-04" db="EMBL/GenBank/DDBJ databases">
        <authorList>
            <person name="De Canck E."/>
        </authorList>
    </citation>
    <scope>NUCLEOTIDE SEQUENCE [LARGE SCALE GENOMIC DNA]</scope>
    <source>
        <strain evidence="1 2">LMG 24238</strain>
    </source>
</reference>
<sequence length="257" mass="29392">MGKLQLEHFEISHDVWNAESEETRYAVLLLGHIFNEVMTLQKLAIVSTPHPGDPETPEKIGRVSRTLFITRMLSGKLHEAKERINKPEMNSFLRERCYPHMPNGMGETLKRTFNKMAGDCKWLSDARNSHAMHYPSLNDFRPAMEQMMTKDSSYVFLRGRVAGNYLYQTSAEVAVQAYHMESDDEWTEAVRKMTNTVNELSAALVEFIVENLNAYLGSLYAKHKDTQAKIESAEPFDAPPIRGFHLPYFYTTDAPPA</sequence>
<dbReference type="RefSeq" id="WP_175051338.1">
    <property type="nucleotide sequence ID" value="NZ_CADIKC010000004.1"/>
</dbReference>
<dbReference type="AlphaFoldDB" id="A0A6J5B6Q3"/>
<dbReference type="Proteomes" id="UP000494255">
    <property type="component" value="Unassembled WGS sequence"/>
</dbReference>